<dbReference type="InterPro" id="IPR009594">
    <property type="entry name" value="Tscrpt_reg_HTH_AraC_N"/>
</dbReference>
<dbReference type="Proteomes" id="UP001596364">
    <property type="component" value="Unassembled WGS sequence"/>
</dbReference>
<dbReference type="SMART" id="SM00342">
    <property type="entry name" value="HTH_ARAC"/>
    <property type="match status" value="1"/>
</dbReference>
<keyword evidence="6" id="KW-1185">Reference proteome</keyword>
<name>A0ABW1XMW8_9ALTE</name>
<dbReference type="PANTHER" id="PTHR46796">
    <property type="entry name" value="HTH-TYPE TRANSCRIPTIONAL ACTIVATOR RHAS-RELATED"/>
    <property type="match status" value="1"/>
</dbReference>
<evidence type="ECO:0000313" key="6">
    <source>
        <dbReference type="Proteomes" id="UP001596364"/>
    </source>
</evidence>
<dbReference type="PROSITE" id="PS01124">
    <property type="entry name" value="HTH_ARAC_FAMILY_2"/>
    <property type="match status" value="1"/>
</dbReference>
<organism evidence="5 6">
    <name type="scientific">Pseudobowmanella zhangzhouensis</name>
    <dbReference type="NCBI Taxonomy" id="1537679"/>
    <lineage>
        <taxon>Bacteria</taxon>
        <taxon>Pseudomonadati</taxon>
        <taxon>Pseudomonadota</taxon>
        <taxon>Gammaproteobacteria</taxon>
        <taxon>Alteromonadales</taxon>
        <taxon>Alteromonadaceae</taxon>
    </lineage>
</organism>
<evidence type="ECO:0000256" key="1">
    <source>
        <dbReference type="ARBA" id="ARBA00023015"/>
    </source>
</evidence>
<dbReference type="InterPro" id="IPR009057">
    <property type="entry name" value="Homeodomain-like_sf"/>
</dbReference>
<feature type="domain" description="HTH araC/xylS-type" evidence="4">
    <location>
        <begin position="205"/>
        <end position="302"/>
    </location>
</feature>
<keyword evidence="1" id="KW-0805">Transcription regulation</keyword>
<sequence length="304" mass="34580">MAMSHLALISTAGRPVRQLVENRTLYESHNVDLAIYDTYEQAQRVRLDAEQVLYCGMLTGKKVLHGKGDYHSAFLPNESFVMSPGDVVEIDFPEATEQAPTTCLTLAFSPRQLTQMSERLEQQAPLLGQQDVWQHAPSDYLHTRHSQATQNLLMRIVEAFVHGDNDRDLVLNFGLNELLLRMMRHYGVNALQTMARQNREQTPLTAVLAHIEDNLHNPIAIDTLCKLACMSRSKLYQQFANLACCSPMEFIQRRRLERARTLLQSGQSVTQACMNAGFVNLAHFTRRFHLHFGACPSQFLLRVN</sequence>
<comment type="caution">
    <text evidence="5">The sequence shown here is derived from an EMBL/GenBank/DDBJ whole genome shotgun (WGS) entry which is preliminary data.</text>
</comment>
<dbReference type="Gene3D" id="1.10.10.60">
    <property type="entry name" value="Homeodomain-like"/>
    <property type="match status" value="1"/>
</dbReference>
<dbReference type="SUPFAM" id="SSF46689">
    <property type="entry name" value="Homeodomain-like"/>
    <property type="match status" value="2"/>
</dbReference>
<reference evidence="6" key="1">
    <citation type="journal article" date="2019" name="Int. J. Syst. Evol. Microbiol.">
        <title>The Global Catalogue of Microorganisms (GCM) 10K type strain sequencing project: providing services to taxonomists for standard genome sequencing and annotation.</title>
        <authorList>
            <consortium name="The Broad Institute Genomics Platform"/>
            <consortium name="The Broad Institute Genome Sequencing Center for Infectious Disease"/>
            <person name="Wu L."/>
            <person name="Ma J."/>
        </authorList>
    </citation>
    <scope>NUCLEOTIDE SEQUENCE [LARGE SCALE GENOMIC DNA]</scope>
    <source>
        <strain evidence="6">CGMCC 1.16031</strain>
    </source>
</reference>
<dbReference type="RefSeq" id="WP_377148683.1">
    <property type="nucleotide sequence ID" value="NZ_JBHSUS010000001.1"/>
</dbReference>
<evidence type="ECO:0000256" key="3">
    <source>
        <dbReference type="ARBA" id="ARBA00023163"/>
    </source>
</evidence>
<keyword evidence="3" id="KW-0804">Transcription</keyword>
<protein>
    <submittedName>
        <fullName evidence="5">Helix-turn-helix domain-containing protein</fullName>
    </submittedName>
</protein>
<dbReference type="InterPro" id="IPR018060">
    <property type="entry name" value="HTH_AraC"/>
</dbReference>
<dbReference type="Pfam" id="PF06719">
    <property type="entry name" value="AraC_N"/>
    <property type="match status" value="1"/>
</dbReference>
<dbReference type="EMBL" id="JBHSUS010000001">
    <property type="protein sequence ID" value="MFC6441011.1"/>
    <property type="molecule type" value="Genomic_DNA"/>
</dbReference>
<gene>
    <name evidence="5" type="ORF">ACFP85_12730</name>
</gene>
<accession>A0ABW1XMW8</accession>
<evidence type="ECO:0000256" key="2">
    <source>
        <dbReference type="ARBA" id="ARBA00023125"/>
    </source>
</evidence>
<keyword evidence="2" id="KW-0238">DNA-binding</keyword>
<dbReference type="Pfam" id="PF12833">
    <property type="entry name" value="HTH_18"/>
    <property type="match status" value="1"/>
</dbReference>
<evidence type="ECO:0000313" key="5">
    <source>
        <dbReference type="EMBL" id="MFC6441011.1"/>
    </source>
</evidence>
<dbReference type="InterPro" id="IPR050204">
    <property type="entry name" value="AraC_XylS_family_regulators"/>
</dbReference>
<evidence type="ECO:0000259" key="4">
    <source>
        <dbReference type="PROSITE" id="PS01124"/>
    </source>
</evidence>
<proteinExistence type="predicted"/>